<evidence type="ECO:0000313" key="2">
    <source>
        <dbReference type="EMBL" id="GLD69265.1"/>
    </source>
</evidence>
<dbReference type="EMBL" id="BRZM01000196">
    <property type="protein sequence ID" value="GLD69265.1"/>
    <property type="molecule type" value="Genomic_DNA"/>
</dbReference>
<feature type="region of interest" description="Disordered" evidence="1">
    <location>
        <begin position="194"/>
        <end position="227"/>
    </location>
</feature>
<feature type="compositionally biased region" description="Basic and acidic residues" evidence="1">
    <location>
        <begin position="97"/>
        <end position="109"/>
    </location>
</feature>
<accession>A0AAD3NB76</accession>
<evidence type="ECO:0000256" key="1">
    <source>
        <dbReference type="SAM" id="MobiDB-lite"/>
    </source>
</evidence>
<protein>
    <submittedName>
        <fullName evidence="2">Cortactin-binding protein 2</fullName>
    </submittedName>
</protein>
<keyword evidence="3" id="KW-1185">Reference proteome</keyword>
<reference evidence="2" key="1">
    <citation type="submission" date="2022-08" db="EMBL/GenBank/DDBJ databases">
        <title>Genome sequencing of akame (Lates japonicus).</title>
        <authorList>
            <person name="Hashiguchi Y."/>
            <person name="Takahashi H."/>
        </authorList>
    </citation>
    <scope>NUCLEOTIDE SEQUENCE</scope>
    <source>
        <strain evidence="2">Kochi</strain>
    </source>
</reference>
<feature type="compositionally biased region" description="Low complexity" evidence="1">
    <location>
        <begin position="212"/>
        <end position="227"/>
    </location>
</feature>
<organism evidence="2 3">
    <name type="scientific">Lates japonicus</name>
    <name type="common">Japanese lates</name>
    <dbReference type="NCBI Taxonomy" id="270547"/>
    <lineage>
        <taxon>Eukaryota</taxon>
        <taxon>Metazoa</taxon>
        <taxon>Chordata</taxon>
        <taxon>Craniata</taxon>
        <taxon>Vertebrata</taxon>
        <taxon>Euteleostomi</taxon>
        <taxon>Actinopterygii</taxon>
        <taxon>Neopterygii</taxon>
        <taxon>Teleostei</taxon>
        <taxon>Neoteleostei</taxon>
        <taxon>Acanthomorphata</taxon>
        <taxon>Carangaria</taxon>
        <taxon>Carangaria incertae sedis</taxon>
        <taxon>Centropomidae</taxon>
        <taxon>Lates</taxon>
    </lineage>
</organism>
<proteinExistence type="predicted"/>
<evidence type="ECO:0000313" key="3">
    <source>
        <dbReference type="Proteomes" id="UP001279410"/>
    </source>
</evidence>
<name>A0AAD3NB76_LATJO</name>
<feature type="compositionally biased region" description="Polar residues" evidence="1">
    <location>
        <begin position="126"/>
        <end position="140"/>
    </location>
</feature>
<sequence length="270" mass="28153">MSPSALERRLAKRVILPLLRWRGPATSPHYTHKPTSSNYVGLSSLKTPGRGSPTAAQEDWHRQRLSGGQAPRLTPAGSSRHQPPTGGADPRPGLPRSPEEVSRPPEPPHRPPVADGGQDRPGKPPLSSSQKPGLSQTPPHSTHCCGGGTAAAPGRNNRHAQLPPKPALDLVPARRLSGGVPALPLPGPNRALSAAGSMCRVPRHQPRPPPSCSSSINPSTSSSAGASILQSSCAQQAALATASSGKAPTPSSWLLSHCLLLFHHLFHSAK</sequence>
<comment type="caution">
    <text evidence="2">The sequence shown here is derived from an EMBL/GenBank/DDBJ whole genome shotgun (WGS) entry which is preliminary data.</text>
</comment>
<feature type="compositionally biased region" description="Polar residues" evidence="1">
    <location>
        <begin position="33"/>
        <end position="46"/>
    </location>
</feature>
<dbReference type="AlphaFoldDB" id="A0AAD3NB76"/>
<gene>
    <name evidence="2" type="ORF">AKAME5_002057800</name>
</gene>
<dbReference type="Proteomes" id="UP001279410">
    <property type="component" value="Unassembled WGS sequence"/>
</dbReference>
<feature type="region of interest" description="Disordered" evidence="1">
    <location>
        <begin position="21"/>
        <end position="165"/>
    </location>
</feature>